<reference evidence="1" key="1">
    <citation type="submission" date="2023-04" db="EMBL/GenBank/DDBJ databases">
        <title>Draft Genome sequencing of Naganishia species isolated from polar environments using Oxford Nanopore Technology.</title>
        <authorList>
            <person name="Leo P."/>
            <person name="Venkateswaran K."/>
        </authorList>
    </citation>
    <scope>NUCLEOTIDE SEQUENCE</scope>
    <source>
        <strain evidence="1">DBVPG 5303</strain>
    </source>
</reference>
<proteinExistence type="predicted"/>
<evidence type="ECO:0000313" key="2">
    <source>
        <dbReference type="Proteomes" id="UP001234202"/>
    </source>
</evidence>
<accession>A0ACC2XFF5</accession>
<gene>
    <name evidence="1" type="ORF">QFC24_004342</name>
</gene>
<comment type="caution">
    <text evidence="1">The sequence shown here is derived from an EMBL/GenBank/DDBJ whole genome shotgun (WGS) entry which is preliminary data.</text>
</comment>
<dbReference type="EMBL" id="JASBWV010000015">
    <property type="protein sequence ID" value="KAJ9122115.1"/>
    <property type="molecule type" value="Genomic_DNA"/>
</dbReference>
<keyword evidence="2" id="KW-1185">Reference proteome</keyword>
<organism evidence="1 2">
    <name type="scientific">Naganishia onofrii</name>
    <dbReference type="NCBI Taxonomy" id="1851511"/>
    <lineage>
        <taxon>Eukaryota</taxon>
        <taxon>Fungi</taxon>
        <taxon>Dikarya</taxon>
        <taxon>Basidiomycota</taxon>
        <taxon>Agaricomycotina</taxon>
        <taxon>Tremellomycetes</taxon>
        <taxon>Filobasidiales</taxon>
        <taxon>Filobasidiaceae</taxon>
        <taxon>Naganishia</taxon>
    </lineage>
</organism>
<name>A0ACC2XFF5_9TREE</name>
<dbReference type="Proteomes" id="UP001234202">
    <property type="component" value="Unassembled WGS sequence"/>
</dbReference>
<protein>
    <submittedName>
        <fullName evidence="1">Uncharacterized protein</fullName>
    </submittedName>
</protein>
<evidence type="ECO:0000313" key="1">
    <source>
        <dbReference type="EMBL" id="KAJ9122115.1"/>
    </source>
</evidence>
<sequence length="114" mass="12459">MDAADVTYNTASFPYLIKTLTSLLQPGAPRNDPTHPNSNPEQKASPLLLLAYKERDSSERELWELAKENGIWMEMVDVITGHEAAGRSEEEGDEEPGAGATEIWIGGMGERPGC</sequence>